<evidence type="ECO:0000256" key="19">
    <source>
        <dbReference type="SAM" id="MobiDB-lite"/>
    </source>
</evidence>
<dbReference type="Gene3D" id="3.30.420.10">
    <property type="entry name" value="Ribonuclease H-like superfamily/Ribonuclease H"/>
    <property type="match status" value="1"/>
</dbReference>
<dbReference type="InterPro" id="IPR013103">
    <property type="entry name" value="RVT_2"/>
</dbReference>
<dbReference type="SUPFAM" id="SSF53098">
    <property type="entry name" value="Ribonuclease H-like"/>
    <property type="match status" value="1"/>
</dbReference>
<keyword evidence="13" id="KW-0695">RNA-directed DNA polymerase</keyword>
<dbReference type="InterPro" id="IPR036397">
    <property type="entry name" value="RNaseH_sf"/>
</dbReference>
<dbReference type="GO" id="GO:0042575">
    <property type="term" value="C:DNA polymerase complex"/>
    <property type="evidence" value="ECO:0007669"/>
    <property type="project" value="UniProtKB-ARBA"/>
</dbReference>
<accession>A0A8S4FN63</accession>
<evidence type="ECO:0000259" key="20">
    <source>
        <dbReference type="PROSITE" id="PS50158"/>
    </source>
</evidence>
<evidence type="ECO:0000256" key="11">
    <source>
        <dbReference type="ARBA" id="ARBA00022842"/>
    </source>
</evidence>
<dbReference type="Pfam" id="PF00665">
    <property type="entry name" value="rve"/>
    <property type="match status" value="1"/>
</dbReference>
<keyword evidence="5" id="KW-0479">Metal-binding</keyword>
<keyword evidence="8" id="KW-0255">Endonuclease</keyword>
<proteinExistence type="predicted"/>
<keyword evidence="10" id="KW-0067">ATP-binding</keyword>
<dbReference type="Pfam" id="PF25597">
    <property type="entry name" value="SH3_retrovirus"/>
    <property type="match status" value="1"/>
</dbReference>
<keyword evidence="6" id="KW-0547">Nucleotide-binding</keyword>
<dbReference type="SUPFAM" id="SSF56672">
    <property type="entry name" value="DNA/RNA polymerases"/>
    <property type="match status" value="1"/>
</dbReference>
<evidence type="ECO:0000256" key="6">
    <source>
        <dbReference type="ARBA" id="ARBA00022741"/>
    </source>
</evidence>
<dbReference type="GO" id="GO:0008270">
    <property type="term" value="F:zinc ion binding"/>
    <property type="evidence" value="ECO:0007669"/>
    <property type="project" value="UniProtKB-KW"/>
</dbReference>
<dbReference type="InterPro" id="IPR001584">
    <property type="entry name" value="Integrase_cat-core"/>
</dbReference>
<dbReference type="Pfam" id="PF13976">
    <property type="entry name" value="gag_pre-integrs"/>
    <property type="match status" value="1"/>
</dbReference>
<evidence type="ECO:0000259" key="21">
    <source>
        <dbReference type="PROSITE" id="PS50994"/>
    </source>
</evidence>
<evidence type="ECO:0000256" key="8">
    <source>
        <dbReference type="ARBA" id="ARBA00022759"/>
    </source>
</evidence>
<keyword evidence="14" id="KW-0548">Nucleotidyltransferase</keyword>
<evidence type="ECO:0000256" key="13">
    <source>
        <dbReference type="ARBA" id="ARBA00022918"/>
    </source>
</evidence>
<evidence type="ECO:0000256" key="9">
    <source>
        <dbReference type="ARBA" id="ARBA00022801"/>
    </source>
</evidence>
<evidence type="ECO:0000256" key="10">
    <source>
        <dbReference type="ARBA" id="ARBA00022840"/>
    </source>
</evidence>
<evidence type="ECO:0000313" key="23">
    <source>
        <dbReference type="Proteomes" id="UP000653454"/>
    </source>
</evidence>
<dbReference type="InterPro" id="IPR039537">
    <property type="entry name" value="Retrotran_Ty1/copia-like"/>
</dbReference>
<evidence type="ECO:0000256" key="15">
    <source>
        <dbReference type="ARBA" id="ARBA00023113"/>
    </source>
</evidence>
<comment type="function">
    <text evidence="1">The aspartyl protease (PR) mediates the proteolytic cleavages of the Gag and Gag-Pol polyproteins after assembly of the VLP.</text>
</comment>
<feature type="domain" description="Integrase catalytic" evidence="21">
    <location>
        <begin position="425"/>
        <end position="603"/>
    </location>
</feature>
<evidence type="ECO:0000256" key="7">
    <source>
        <dbReference type="ARBA" id="ARBA00022750"/>
    </source>
</evidence>
<keyword evidence="15" id="KW-0917">Virion maturation</keyword>
<keyword evidence="2" id="KW-1188">Viral release from host cell</keyword>
<evidence type="ECO:0000256" key="18">
    <source>
        <dbReference type="PROSITE-ProRule" id="PRU00047"/>
    </source>
</evidence>
<dbReference type="InterPro" id="IPR012337">
    <property type="entry name" value="RNaseH-like_sf"/>
</dbReference>
<keyword evidence="9" id="KW-0378">Hydrolase</keyword>
<keyword evidence="16" id="KW-0233">DNA recombination</keyword>
<gene>
    <name evidence="22" type="ORF">PLXY2_LOCUS9685</name>
</gene>
<keyword evidence="7" id="KW-0064">Aspartyl protease</keyword>
<keyword evidence="14" id="KW-0808">Transferase</keyword>
<keyword evidence="23" id="KW-1185">Reference proteome</keyword>
<keyword evidence="18" id="KW-0862">Zinc</keyword>
<dbReference type="GO" id="GO:0003887">
    <property type="term" value="F:DNA-directed DNA polymerase activity"/>
    <property type="evidence" value="ECO:0007669"/>
    <property type="project" value="UniProtKB-KW"/>
</dbReference>
<keyword evidence="17" id="KW-0511">Multifunctional enzyme</keyword>
<dbReference type="InterPro" id="IPR057670">
    <property type="entry name" value="SH3_retrovirus"/>
</dbReference>
<dbReference type="GO" id="GO:0004519">
    <property type="term" value="F:endonuclease activity"/>
    <property type="evidence" value="ECO:0007669"/>
    <property type="project" value="UniProtKB-KW"/>
</dbReference>
<dbReference type="EMBL" id="CAJHNJ030000039">
    <property type="protein sequence ID" value="CAG9129922.1"/>
    <property type="molecule type" value="Genomic_DNA"/>
</dbReference>
<dbReference type="GO" id="GO:0003676">
    <property type="term" value="F:nucleic acid binding"/>
    <property type="evidence" value="ECO:0007669"/>
    <property type="project" value="InterPro"/>
</dbReference>
<dbReference type="GO" id="GO:0003964">
    <property type="term" value="F:RNA-directed DNA polymerase activity"/>
    <property type="evidence" value="ECO:0007669"/>
    <property type="project" value="UniProtKB-KW"/>
</dbReference>
<keyword evidence="11" id="KW-0460">Magnesium</keyword>
<dbReference type="GO" id="GO:0006508">
    <property type="term" value="P:proteolysis"/>
    <property type="evidence" value="ECO:0007669"/>
    <property type="project" value="UniProtKB-KW"/>
</dbReference>
<dbReference type="CDD" id="cd09272">
    <property type="entry name" value="RNase_HI_RT_Ty1"/>
    <property type="match status" value="1"/>
</dbReference>
<dbReference type="PANTHER" id="PTHR42648">
    <property type="entry name" value="TRANSPOSASE, PUTATIVE-RELATED"/>
    <property type="match status" value="1"/>
</dbReference>
<dbReference type="GO" id="GO:0005524">
    <property type="term" value="F:ATP binding"/>
    <property type="evidence" value="ECO:0007669"/>
    <property type="project" value="UniProtKB-KW"/>
</dbReference>
<dbReference type="SMART" id="SM00343">
    <property type="entry name" value="ZnF_C2HC"/>
    <property type="match status" value="1"/>
</dbReference>
<dbReference type="PROSITE" id="PS50994">
    <property type="entry name" value="INTEGRASE"/>
    <property type="match status" value="1"/>
</dbReference>
<dbReference type="InterPro" id="IPR043502">
    <property type="entry name" value="DNA/RNA_pol_sf"/>
</dbReference>
<dbReference type="PANTHER" id="PTHR42648:SF11">
    <property type="entry name" value="TRANSPOSON TY4-P GAG-POL POLYPROTEIN"/>
    <property type="match status" value="1"/>
</dbReference>
<dbReference type="InterPro" id="IPR025724">
    <property type="entry name" value="GAG-pre-integrase_dom"/>
</dbReference>
<reference evidence="22" key="1">
    <citation type="submission" date="2020-11" db="EMBL/GenBank/DDBJ databases">
        <authorList>
            <person name="Whiteford S."/>
        </authorList>
    </citation>
    <scope>NUCLEOTIDE SEQUENCE</scope>
</reference>
<evidence type="ECO:0000256" key="12">
    <source>
        <dbReference type="ARBA" id="ARBA00022908"/>
    </source>
</evidence>
<evidence type="ECO:0000256" key="17">
    <source>
        <dbReference type="ARBA" id="ARBA00023268"/>
    </source>
</evidence>
<dbReference type="Pfam" id="PF14223">
    <property type="entry name" value="Retrotran_gag_2"/>
    <property type="match status" value="1"/>
</dbReference>
<evidence type="ECO:0000313" key="22">
    <source>
        <dbReference type="EMBL" id="CAG9129922.1"/>
    </source>
</evidence>
<feature type="domain" description="CCHC-type" evidence="20">
    <location>
        <begin position="203"/>
        <end position="219"/>
    </location>
</feature>
<keyword evidence="12" id="KW-0229">DNA integration</keyword>
<evidence type="ECO:0000256" key="1">
    <source>
        <dbReference type="ARBA" id="ARBA00002180"/>
    </source>
</evidence>
<dbReference type="PROSITE" id="PS50158">
    <property type="entry name" value="ZF_CCHC"/>
    <property type="match status" value="1"/>
</dbReference>
<dbReference type="Proteomes" id="UP000653454">
    <property type="component" value="Unassembled WGS sequence"/>
</dbReference>
<name>A0A8S4FN63_PLUXY</name>
<organism evidence="22 23">
    <name type="scientific">Plutella xylostella</name>
    <name type="common">Diamondback moth</name>
    <name type="synonym">Plutella maculipennis</name>
    <dbReference type="NCBI Taxonomy" id="51655"/>
    <lineage>
        <taxon>Eukaryota</taxon>
        <taxon>Metazoa</taxon>
        <taxon>Ecdysozoa</taxon>
        <taxon>Arthropoda</taxon>
        <taxon>Hexapoda</taxon>
        <taxon>Insecta</taxon>
        <taxon>Pterygota</taxon>
        <taxon>Neoptera</taxon>
        <taxon>Endopterygota</taxon>
        <taxon>Lepidoptera</taxon>
        <taxon>Glossata</taxon>
        <taxon>Ditrysia</taxon>
        <taxon>Yponomeutoidea</taxon>
        <taxon>Plutellidae</taxon>
        <taxon>Plutella</taxon>
    </lineage>
</organism>
<evidence type="ECO:0000256" key="16">
    <source>
        <dbReference type="ARBA" id="ARBA00023172"/>
    </source>
</evidence>
<keyword evidence="3" id="KW-0645">Protease</keyword>
<dbReference type="InterPro" id="IPR054722">
    <property type="entry name" value="PolX-like_BBD"/>
</dbReference>
<feature type="region of interest" description="Disordered" evidence="19">
    <location>
        <begin position="735"/>
        <end position="754"/>
    </location>
</feature>
<keyword evidence="18" id="KW-0863">Zinc-finger</keyword>
<protein>
    <submittedName>
        <fullName evidence="22">(diamondback moth) hypothetical protein</fullName>
    </submittedName>
</protein>
<evidence type="ECO:0000256" key="2">
    <source>
        <dbReference type="ARBA" id="ARBA00022612"/>
    </source>
</evidence>
<dbReference type="Gene3D" id="4.10.60.10">
    <property type="entry name" value="Zinc finger, CCHC-type"/>
    <property type="match status" value="1"/>
</dbReference>
<evidence type="ECO:0000256" key="14">
    <source>
        <dbReference type="ARBA" id="ARBA00022932"/>
    </source>
</evidence>
<dbReference type="SUPFAM" id="SSF57756">
    <property type="entry name" value="Retrovirus zinc finger-like domains"/>
    <property type="match status" value="1"/>
</dbReference>
<evidence type="ECO:0000256" key="4">
    <source>
        <dbReference type="ARBA" id="ARBA00022722"/>
    </source>
</evidence>
<dbReference type="InterPro" id="IPR001878">
    <property type="entry name" value="Znf_CCHC"/>
</dbReference>
<dbReference type="GO" id="GO:0006310">
    <property type="term" value="P:DNA recombination"/>
    <property type="evidence" value="ECO:0007669"/>
    <property type="project" value="UniProtKB-KW"/>
</dbReference>
<evidence type="ECO:0000256" key="5">
    <source>
        <dbReference type="ARBA" id="ARBA00022723"/>
    </source>
</evidence>
<keyword evidence="4" id="KW-0540">Nuclease</keyword>
<keyword evidence="14" id="KW-0239">DNA-directed DNA polymerase</keyword>
<evidence type="ECO:0000256" key="3">
    <source>
        <dbReference type="ARBA" id="ARBA00022670"/>
    </source>
</evidence>
<sequence length="1310" mass="148852">MSSNASAFSIDKLIGRDNYSTWKFAVQTYLEHEELWECVEGTNVDQKKDKKAKSKIILLVDPINYVHIEECTTSKEVWLNLQQAFSDSGLTRKVGLLKSLITTTLDSSSSVEDYVNKIMSTAHKLRNINFKVDDEWLGTLLLAGLPESYKPMLMALESSGTSITADLVKTKILQDVNIKPTENSALIVHKYGENSRGKSKGPRCFNCNKYGHYSKFCRNKNKKNGNQNTNTSFVAAFSAVSVNDENNWYIDSGASAHMSRHRVWLENETAPKVPHVRVADDKVLKVISTGNIIIGVKGPNSSPNNIQVKDVLYVPDLATNLLSVSKIIESGCTVKFNEKGCIIRNSNGEIAATADRVNGTYRLNTNLHQALSSVTSKGDSNFLWHQRMGHINYNDLDKLQICAEGMKLSTQKEDAACTSCLEGKQTRQPFNHGGSRASELLELVHSDVCGPMENKSIGGSRYFLTFIDDYSRKVYVYMLTHKSEALEKFKEFKNQVENELNRKIKILRSDNGKEYVNHSFHNFLRSAGIIHQTSNPYTPEQNGLAERMNRTLVEKAKCMIFNACLQKEYWAEAISTAAYIVNRSPCRGLSSDATPYEVWTGSKPNISHMKVFGCRAMVHVPKERRQKWDPKSRELIFVGYSDTTKGYRFIDPKNKRVIMSRDVVFLEDTVQQTKISIETDNVKDKTCTNERYQSNTTCTPSKPAAVEIVHTHDDNRAPLNVSVADATIEVSSSSDEFEDTDYVPSRPLSPSTNVTVRTRRQLREQADQSDPVSYMCLSNESAMSVLDCDPQSTEEALKSELAQQWRDAMDLEYESLLENDTWILTDLPKGKRAIPCKWVYKTKRNENGEIVKYKARLVIKGYKQRKDIDYQEVFAPVVRYTSLRCLVATAAKYDLKIHQMDAISAFLQGDVEEELYMTQPPLYEKDSKSVCHLKKSIYGLKQASRQWNIKLNAALQDIGLSRSKVDPCIYYCINENDILFITLYVDDLLFFYSREGTVNTVKEKLTQKFKMKDLGEARFCIGLKITRKEDEISLDQSLYIEKILQRFGMAESKAVNTPCDVSMKLIPAKSDDEVRTDIPYHEAVGCLLYLSQGTRPDITYAVNMLSRFNSKPTKEHWIALKRVLRYLKGTSNMKLTYKKNEENVVGYCDADWASNIEDRRSCTGHVFLFQGAAISWASKRQLTVALSSTEAEYMSLTSAVQEALWLGQLHRELWSEQTDQPFIMYCDNQSTIKLSGSDVYHARSKHIDVRYHFIREKVSSRKIEVHYKSTDEMAADVLTKGLHRTKHEFCCKAMGLRSGEDDGKMERNSS</sequence>
<dbReference type="Pfam" id="PF22936">
    <property type="entry name" value="Pol_BBD"/>
    <property type="match status" value="1"/>
</dbReference>
<dbReference type="GO" id="GO:0015074">
    <property type="term" value="P:DNA integration"/>
    <property type="evidence" value="ECO:0007669"/>
    <property type="project" value="UniProtKB-KW"/>
</dbReference>
<comment type="caution">
    <text evidence="22">The sequence shown here is derived from an EMBL/GenBank/DDBJ whole genome shotgun (WGS) entry which is preliminary data.</text>
</comment>
<dbReference type="Pfam" id="PF07727">
    <property type="entry name" value="RVT_2"/>
    <property type="match status" value="1"/>
</dbReference>
<dbReference type="GO" id="GO:0004190">
    <property type="term" value="F:aspartic-type endopeptidase activity"/>
    <property type="evidence" value="ECO:0007669"/>
    <property type="project" value="UniProtKB-KW"/>
</dbReference>
<dbReference type="InterPro" id="IPR036875">
    <property type="entry name" value="Znf_CCHC_sf"/>
</dbReference>